<feature type="compositionally biased region" description="Basic and acidic residues" evidence="1">
    <location>
        <begin position="329"/>
        <end position="340"/>
    </location>
</feature>
<reference evidence="3" key="1">
    <citation type="journal article" date="2017" name="Nat. Ecol. Evol.">
        <title>Genome expansion and lineage-specific genetic innovations in the forest pathogenic fungi Armillaria.</title>
        <authorList>
            <person name="Sipos G."/>
            <person name="Prasanna A.N."/>
            <person name="Walter M.C."/>
            <person name="O'Connor E."/>
            <person name="Balint B."/>
            <person name="Krizsan K."/>
            <person name="Kiss B."/>
            <person name="Hess J."/>
            <person name="Varga T."/>
            <person name="Slot J."/>
            <person name="Riley R."/>
            <person name="Boka B."/>
            <person name="Rigling D."/>
            <person name="Barry K."/>
            <person name="Lee J."/>
            <person name="Mihaltcheva S."/>
            <person name="LaButti K."/>
            <person name="Lipzen A."/>
            <person name="Waldron R."/>
            <person name="Moloney N.M."/>
            <person name="Sperisen C."/>
            <person name="Kredics L."/>
            <person name="Vagvoelgyi C."/>
            <person name="Patrignani A."/>
            <person name="Fitzpatrick D."/>
            <person name="Nagy I."/>
            <person name="Doyle S."/>
            <person name="Anderson J.B."/>
            <person name="Grigoriev I.V."/>
            <person name="Gueldener U."/>
            <person name="Muensterkoetter M."/>
            <person name="Nagy L.G."/>
        </authorList>
    </citation>
    <scope>NUCLEOTIDE SEQUENCE [LARGE SCALE GENOMIC DNA]</scope>
    <source>
        <strain evidence="3">C18/9</strain>
    </source>
</reference>
<evidence type="ECO:0000256" key="1">
    <source>
        <dbReference type="SAM" id="MobiDB-lite"/>
    </source>
</evidence>
<name>A0A284RKM5_ARMOS</name>
<feature type="compositionally biased region" description="Basic and acidic residues" evidence="1">
    <location>
        <begin position="232"/>
        <end position="250"/>
    </location>
</feature>
<dbReference type="EMBL" id="FUEG01000010">
    <property type="protein sequence ID" value="SJL09312.1"/>
    <property type="molecule type" value="Genomic_DNA"/>
</dbReference>
<proteinExistence type="predicted"/>
<evidence type="ECO:0000313" key="2">
    <source>
        <dbReference type="EMBL" id="SJL09312.1"/>
    </source>
</evidence>
<feature type="compositionally biased region" description="Basic and acidic residues" evidence="1">
    <location>
        <begin position="443"/>
        <end position="467"/>
    </location>
</feature>
<keyword evidence="3" id="KW-1185">Reference proteome</keyword>
<dbReference type="OrthoDB" id="2587968at2759"/>
<dbReference type="OMA" id="WLREREW"/>
<feature type="compositionally biased region" description="Basic and acidic residues" evidence="1">
    <location>
        <begin position="552"/>
        <end position="566"/>
    </location>
</feature>
<evidence type="ECO:0000313" key="3">
    <source>
        <dbReference type="Proteomes" id="UP000219338"/>
    </source>
</evidence>
<feature type="compositionally biased region" description="Basic and acidic residues" evidence="1">
    <location>
        <begin position="390"/>
        <end position="428"/>
    </location>
</feature>
<organism evidence="2 3">
    <name type="scientific">Armillaria ostoyae</name>
    <name type="common">Armillaria root rot fungus</name>
    <dbReference type="NCBI Taxonomy" id="47428"/>
    <lineage>
        <taxon>Eukaryota</taxon>
        <taxon>Fungi</taxon>
        <taxon>Dikarya</taxon>
        <taxon>Basidiomycota</taxon>
        <taxon>Agaricomycotina</taxon>
        <taxon>Agaricomycetes</taxon>
        <taxon>Agaricomycetidae</taxon>
        <taxon>Agaricales</taxon>
        <taxon>Marasmiineae</taxon>
        <taxon>Physalacriaceae</taxon>
        <taxon>Armillaria</taxon>
    </lineage>
</organism>
<feature type="region of interest" description="Disordered" evidence="1">
    <location>
        <begin position="171"/>
        <end position="190"/>
    </location>
</feature>
<feature type="region of interest" description="Disordered" evidence="1">
    <location>
        <begin position="49"/>
        <end position="74"/>
    </location>
</feature>
<accession>A0A284RKM5</accession>
<feature type="compositionally biased region" description="Basic and acidic residues" evidence="1">
    <location>
        <begin position="281"/>
        <end position="300"/>
    </location>
</feature>
<feature type="region of interest" description="Disordered" evidence="1">
    <location>
        <begin position="223"/>
        <end position="482"/>
    </location>
</feature>
<protein>
    <submittedName>
        <fullName evidence="2">Uncharacterized protein</fullName>
    </submittedName>
</protein>
<feature type="region of interest" description="Disordered" evidence="1">
    <location>
        <begin position="545"/>
        <end position="566"/>
    </location>
</feature>
<dbReference type="Proteomes" id="UP000219338">
    <property type="component" value="Unassembled WGS sequence"/>
</dbReference>
<sequence length="566" mass="65377">MNRVQSYVFWSTSQARQLVRNVLMKEPKIGMHHQQLFNEIIKQYPDEKLPTHLVPDSPPKPPVRGGAYSKPAPALADHPVRSMRYLKKVILEDMLRLQEVEKVIVTQDHAEKRTRTKALFVKHPEPVSATEMYRWRVVPGSAPTHDAPDPDPKEMFEAKRVEAWRKKVQEKNKMLPPAQRLSTRHPPPPKRIMWLREREWKDKGLDYDPFSLSQDRRDLLSVSGYHRSKAPRRPDEGFSSSDDRYEKSESAELEPEPTSSAPEPGEQEVYDTLFPEDDDFTPYRRSSERRDGSLNHRREFSLAAGQASLNGRETKASENLSIPPFPKFTELEIGEKEKQRLQSWRDNGVEKQEETPPENEPASNDGPQINFLERGLHSSVYVRPSKPRAPRKEPEAERDLPEQPPRIERLEDDSSYRRHPPDTDRVLKESTPGAEITFLEAEPYERSRKPRGPPKEPEPERWDRDLPEDILPPPIDTRKDAPRPVADLKMVFPSLPFPAPPLTPWYSASGVRHSRATRLYESLVKKSLTGPYAVPRLINVPVTRPSYLRSPVRREPSKRGEDDIED</sequence>
<feature type="compositionally biased region" description="Acidic residues" evidence="1">
    <location>
        <begin position="265"/>
        <end position="280"/>
    </location>
</feature>
<gene>
    <name evidence="2" type="ORF">ARMOST_12689</name>
</gene>
<dbReference type="AlphaFoldDB" id="A0A284RKM5"/>